<evidence type="ECO:0000256" key="1">
    <source>
        <dbReference type="ARBA" id="ARBA00000798"/>
    </source>
</evidence>
<evidence type="ECO:0000259" key="10">
    <source>
        <dbReference type="PROSITE" id="PS50035"/>
    </source>
</evidence>
<comment type="catalytic activity">
    <reaction evidence="1">
        <text>a 1,2-diacyl-sn-glycero-3-phosphocholine + H2O = a 1,2-diacyl-sn-glycero-3-phosphate + choline + H(+)</text>
        <dbReference type="Rhea" id="RHEA:14445"/>
        <dbReference type="ChEBI" id="CHEBI:15354"/>
        <dbReference type="ChEBI" id="CHEBI:15377"/>
        <dbReference type="ChEBI" id="CHEBI:15378"/>
        <dbReference type="ChEBI" id="CHEBI:57643"/>
        <dbReference type="ChEBI" id="CHEBI:58608"/>
        <dbReference type="EC" id="3.1.4.4"/>
    </reaction>
</comment>
<dbReference type="PROSITE" id="PS50035">
    <property type="entry name" value="PLD"/>
    <property type="match status" value="2"/>
</dbReference>
<evidence type="ECO:0000256" key="9">
    <source>
        <dbReference type="ARBA" id="ARBA00029594"/>
    </source>
</evidence>
<evidence type="ECO:0000256" key="3">
    <source>
        <dbReference type="ARBA" id="ARBA00004613"/>
    </source>
</evidence>
<proteinExistence type="predicted"/>
<dbReference type="GO" id="GO:0009395">
    <property type="term" value="P:phospholipid catabolic process"/>
    <property type="evidence" value="ECO:0007669"/>
    <property type="project" value="TreeGrafter"/>
</dbReference>
<keyword evidence="7" id="KW-0378">Hydrolase</keyword>
<dbReference type="SUPFAM" id="SSF56024">
    <property type="entry name" value="Phospholipase D/nuclease"/>
    <property type="match status" value="2"/>
</dbReference>
<dbReference type="Pfam" id="PF00614">
    <property type="entry name" value="PLDc"/>
    <property type="match status" value="1"/>
</dbReference>
<dbReference type="InterPro" id="IPR001736">
    <property type="entry name" value="PLipase_D/transphosphatidylase"/>
</dbReference>
<organism evidence="11 12">
    <name type="scientific">Tranquillimonas alkanivorans</name>
    <dbReference type="NCBI Taxonomy" id="441119"/>
    <lineage>
        <taxon>Bacteria</taxon>
        <taxon>Pseudomonadati</taxon>
        <taxon>Pseudomonadota</taxon>
        <taxon>Alphaproteobacteria</taxon>
        <taxon>Rhodobacterales</taxon>
        <taxon>Roseobacteraceae</taxon>
        <taxon>Tranquillimonas</taxon>
    </lineage>
</organism>
<evidence type="ECO:0000313" key="11">
    <source>
        <dbReference type="EMBL" id="SFP47873.1"/>
    </source>
</evidence>
<evidence type="ECO:0000256" key="8">
    <source>
        <dbReference type="ARBA" id="ARBA00023098"/>
    </source>
</evidence>
<evidence type="ECO:0000256" key="7">
    <source>
        <dbReference type="ARBA" id="ARBA00022801"/>
    </source>
</evidence>
<feature type="domain" description="PLD phosphodiesterase" evidence="10">
    <location>
        <begin position="345"/>
        <end position="372"/>
    </location>
</feature>
<comment type="subcellular location">
    <subcellularLocation>
        <location evidence="3">Secreted</location>
    </subcellularLocation>
</comment>
<evidence type="ECO:0000256" key="6">
    <source>
        <dbReference type="ARBA" id="ARBA00022737"/>
    </source>
</evidence>
<dbReference type="RefSeq" id="WP_093421237.1">
    <property type="nucleotide sequence ID" value="NZ_FOXA01000007.1"/>
</dbReference>
<dbReference type="Pfam" id="PF13091">
    <property type="entry name" value="PLDc_2"/>
    <property type="match status" value="1"/>
</dbReference>
<keyword evidence="8" id="KW-0443">Lipid metabolism</keyword>
<dbReference type="SMART" id="SM00155">
    <property type="entry name" value="PLDc"/>
    <property type="match status" value="2"/>
</dbReference>
<keyword evidence="5" id="KW-0964">Secreted</keyword>
<dbReference type="CDD" id="cd09140">
    <property type="entry name" value="PLDc_vPLD1_2_like_bac_1"/>
    <property type="match status" value="1"/>
</dbReference>
<dbReference type="InterPro" id="IPR025202">
    <property type="entry name" value="PLD-like_dom"/>
</dbReference>
<sequence length="480" mass="53156">MSDGTQTAILPGETCWTRARANRLGVIVDGADFFRAAKHAMLNARRSIYLIGWDFDARVKLEPEGRTLEGPDRIGKFLNWLAKHREGLDVRILKWDIGLMESLARGETGALILNWLLHDRVNITLDGAHPPGAAHHMKILVVDDAIAFCGGIDITMGRWDTRTHDERRPGRRSPSGRGLKPWHDATTCFDGTAARALGDLARIRWLAATGDRLQPPGPAEPVWPEGVEVHFRDIDIGIARTIPEYRDQHQVCEIENATLAIIRAAQRNLYIESQYLASRKITDAICARLREPDGPDVVIVNPEISEGWLRAKAMDGARARMVALLREADLHGRFFMSYPVNAAGSPIYVHAKIMIADDRILKIGSSNLNNRSMGYDTECDIVIEAGEDEPARRRTIAAIRDGLVGEHLSRPAEEVAAALQAHDDRLLAAISSLHGGERDLRTLPDRPLSPDEEALAESEMADPIRPVGVREMLTSVLRGT</sequence>
<dbReference type="GO" id="GO:0004630">
    <property type="term" value="F:phospholipase D activity"/>
    <property type="evidence" value="ECO:0007669"/>
    <property type="project" value="UniProtKB-EC"/>
</dbReference>
<dbReference type="CDD" id="cd09143">
    <property type="entry name" value="PLDc_vPLD1_2_like_bac_2"/>
    <property type="match status" value="1"/>
</dbReference>
<reference evidence="11 12" key="1">
    <citation type="submission" date="2016-10" db="EMBL/GenBank/DDBJ databases">
        <authorList>
            <person name="de Groot N.N."/>
        </authorList>
    </citation>
    <scope>NUCLEOTIDE SEQUENCE [LARGE SCALE GENOMIC DNA]</scope>
    <source>
        <strain evidence="11 12">DSM 19547</strain>
    </source>
</reference>
<keyword evidence="12" id="KW-1185">Reference proteome</keyword>
<gene>
    <name evidence="11" type="ORF">SAMN04488047_10737</name>
</gene>
<accession>A0A1I5QNQ2</accession>
<dbReference type="InterPro" id="IPR015679">
    <property type="entry name" value="PLipase_D_fam"/>
</dbReference>
<dbReference type="EMBL" id="FOXA01000007">
    <property type="protein sequence ID" value="SFP47873.1"/>
    <property type="molecule type" value="Genomic_DNA"/>
</dbReference>
<evidence type="ECO:0000256" key="4">
    <source>
        <dbReference type="ARBA" id="ARBA00018392"/>
    </source>
</evidence>
<dbReference type="PANTHER" id="PTHR18896">
    <property type="entry name" value="PHOSPHOLIPASE D"/>
    <property type="match status" value="1"/>
</dbReference>
<name>A0A1I5QNQ2_9RHOB</name>
<dbReference type="PANTHER" id="PTHR18896:SF76">
    <property type="entry name" value="PHOSPHOLIPASE"/>
    <property type="match status" value="1"/>
</dbReference>
<dbReference type="GO" id="GO:0005576">
    <property type="term" value="C:extracellular region"/>
    <property type="evidence" value="ECO:0007669"/>
    <property type="project" value="UniProtKB-SubCell"/>
</dbReference>
<evidence type="ECO:0000256" key="2">
    <source>
        <dbReference type="ARBA" id="ARBA00003145"/>
    </source>
</evidence>
<comment type="function">
    <text evidence="2">Could be a virulence factor.</text>
</comment>
<dbReference type="OrthoDB" id="8828485at2"/>
<dbReference type="AlphaFoldDB" id="A0A1I5QNQ2"/>
<protein>
    <recommendedName>
        <fullName evidence="4">Phospholipase D</fullName>
    </recommendedName>
    <alternativeName>
        <fullName evidence="9">Choline phosphatase</fullName>
    </alternativeName>
</protein>
<dbReference type="Gene3D" id="3.30.870.10">
    <property type="entry name" value="Endonuclease Chain A"/>
    <property type="match status" value="2"/>
</dbReference>
<keyword evidence="6" id="KW-0677">Repeat</keyword>
<feature type="domain" description="PLD phosphodiesterase" evidence="10">
    <location>
        <begin position="131"/>
        <end position="158"/>
    </location>
</feature>
<evidence type="ECO:0000313" key="12">
    <source>
        <dbReference type="Proteomes" id="UP000199356"/>
    </source>
</evidence>
<evidence type="ECO:0000256" key="5">
    <source>
        <dbReference type="ARBA" id="ARBA00022525"/>
    </source>
</evidence>
<dbReference type="Proteomes" id="UP000199356">
    <property type="component" value="Unassembled WGS sequence"/>
</dbReference>
<dbReference type="STRING" id="441119.SAMN04488047_10737"/>